<dbReference type="InterPro" id="IPR035899">
    <property type="entry name" value="DBL_dom_sf"/>
</dbReference>
<dbReference type="GO" id="GO:0005085">
    <property type="term" value="F:guanyl-nucleotide exchange factor activity"/>
    <property type="evidence" value="ECO:0007669"/>
    <property type="project" value="InterPro"/>
</dbReference>
<feature type="compositionally biased region" description="Polar residues" evidence="1">
    <location>
        <begin position="333"/>
        <end position="345"/>
    </location>
</feature>
<evidence type="ECO:0000259" key="4">
    <source>
        <dbReference type="PROSITE" id="PS50106"/>
    </source>
</evidence>
<evidence type="ECO:0000313" key="6">
    <source>
        <dbReference type="Proteomes" id="UP001208570"/>
    </source>
</evidence>
<dbReference type="Gene3D" id="2.60.40.150">
    <property type="entry name" value="C2 domain"/>
    <property type="match status" value="1"/>
</dbReference>
<dbReference type="Proteomes" id="UP001208570">
    <property type="component" value="Unassembled WGS sequence"/>
</dbReference>
<dbReference type="Pfam" id="PF00168">
    <property type="entry name" value="C2"/>
    <property type="match status" value="1"/>
</dbReference>
<dbReference type="GO" id="GO:0005886">
    <property type="term" value="C:plasma membrane"/>
    <property type="evidence" value="ECO:0007669"/>
    <property type="project" value="TreeGrafter"/>
</dbReference>
<feature type="compositionally biased region" description="Gly residues" evidence="1">
    <location>
        <begin position="648"/>
        <end position="657"/>
    </location>
</feature>
<dbReference type="SUPFAM" id="SSF48065">
    <property type="entry name" value="DBL homology domain (DH-domain)"/>
    <property type="match status" value="1"/>
</dbReference>
<dbReference type="SMART" id="SM00239">
    <property type="entry name" value="C2"/>
    <property type="match status" value="1"/>
</dbReference>
<feature type="region of interest" description="Disordered" evidence="1">
    <location>
        <begin position="326"/>
        <end position="345"/>
    </location>
</feature>
<feature type="region of interest" description="Disordered" evidence="1">
    <location>
        <begin position="380"/>
        <end position="462"/>
    </location>
</feature>
<dbReference type="PROSITE" id="PS50010">
    <property type="entry name" value="DH_2"/>
    <property type="match status" value="1"/>
</dbReference>
<dbReference type="AlphaFoldDB" id="A0AAD9JCH6"/>
<protein>
    <submittedName>
        <fullName evidence="5">Uncharacterized protein</fullName>
    </submittedName>
</protein>
<evidence type="ECO:0000313" key="5">
    <source>
        <dbReference type="EMBL" id="KAK2150619.1"/>
    </source>
</evidence>
<feature type="domain" description="PDZ" evidence="4">
    <location>
        <begin position="243"/>
        <end position="320"/>
    </location>
</feature>
<dbReference type="InterPro" id="IPR001478">
    <property type="entry name" value="PDZ"/>
</dbReference>
<dbReference type="SUPFAM" id="SSF49562">
    <property type="entry name" value="C2 domain (Calcium/lipid-binding domain, CaLB)"/>
    <property type="match status" value="1"/>
</dbReference>
<keyword evidence="6" id="KW-1185">Reference proteome</keyword>
<comment type="caution">
    <text evidence="5">The sequence shown here is derived from an EMBL/GenBank/DDBJ whole genome shotgun (WGS) entry which is preliminary data.</text>
</comment>
<feature type="region of interest" description="Disordered" evidence="1">
    <location>
        <begin position="477"/>
        <end position="498"/>
    </location>
</feature>
<dbReference type="PANTHER" id="PTHR46848:SF1">
    <property type="entry name" value="REGULATOR OF G-PROTEIN SIGNALING 3"/>
    <property type="match status" value="1"/>
</dbReference>
<sequence>MARNRTVTPVIDDDPPEMGVVFRSNRLVRGTLIARPVWRKANRPMAKFAGIVGIVRGRDSQRVSQLKIRIEQIHGNLGVHVIEARQLSSKWTTACNAFVQVFVASDDTPTSQWMSNVIYNTNTPAFHQGADIELRPGDEKKRLIILLFHMDTEKNCNEFLGCMSFGIRHLKSKSKRKAGVEGWYYLLSKELGFRKHLSASDDTKSITAAGSLDSRPSLEGTANGHPSDLNLCKKKIQGLESRTLVIYKKNHGYGFTVKNTCPVRVGRVKPCGPSEEAGLLKGDYIKRINGQNVSMASAQSVAEIVRRSAKFLIVDIWRLPAKASSRSSAHKCSPSSQAYSTVSDSEMSTKVDVQLTNNCPSDSQTGGYPAHRSVESIHGFHQTGQSGKSFYSTNHPGSTSQKSGQSGFEFHDSSQSVGSERSDDENIPPGGSDLTYKSQPRMKPLGKHRLNESGEFPQRKSSHYGLDYRLDYDNSFESSGKSADSKQSSLTSVPSSHSIKTCSDYARSALKMQADGISDSELTKWDPEISIIETSETARHYVSSYCDLDISDVHQQLHGSGRGRASWARWGEETSQSSSPPQQDYVDESLFASEDNRVIESSDEVLDKGMLPGYSSIEDSALGSSHSSTKSASDDGRVGASGAASLGGASGSGGGGGVGGGTKTVILRLVSAEREFAELMQHGIQQYSRPLRHGLLTPEQHIMVFQNIEKLVALSEYNIHQFEESYSAVSVRNPLLTDNLIAEEIADIYSTRVRLLCNTYKSYLDGLPAASEALRNLYNKRNIRKFLHSQCLSNFTIENFLEQPKQHLMKLTENFRDIVKLLKPQSGAHRELKLVVNVNISEVMFTSSV</sequence>
<evidence type="ECO:0000259" key="3">
    <source>
        <dbReference type="PROSITE" id="PS50010"/>
    </source>
</evidence>
<feature type="compositionally biased region" description="Polar residues" evidence="1">
    <location>
        <begin position="382"/>
        <end position="406"/>
    </location>
</feature>
<gene>
    <name evidence="5" type="ORF">LSH36_398g00006</name>
</gene>
<dbReference type="GO" id="GO:0005634">
    <property type="term" value="C:nucleus"/>
    <property type="evidence" value="ECO:0007669"/>
    <property type="project" value="TreeGrafter"/>
</dbReference>
<dbReference type="SMART" id="SM00228">
    <property type="entry name" value="PDZ"/>
    <property type="match status" value="1"/>
</dbReference>
<dbReference type="EMBL" id="JAODUP010000398">
    <property type="protein sequence ID" value="KAK2150619.1"/>
    <property type="molecule type" value="Genomic_DNA"/>
</dbReference>
<dbReference type="Pfam" id="PF00595">
    <property type="entry name" value="PDZ"/>
    <property type="match status" value="1"/>
</dbReference>
<dbReference type="Pfam" id="PF00621">
    <property type="entry name" value="RhoGEF"/>
    <property type="match status" value="1"/>
</dbReference>
<feature type="compositionally biased region" description="Low complexity" evidence="1">
    <location>
        <begin position="478"/>
        <end position="489"/>
    </location>
</feature>
<feature type="domain" description="DH" evidence="3">
    <location>
        <begin position="661"/>
        <end position="838"/>
    </location>
</feature>
<dbReference type="InterPro" id="IPR000219">
    <property type="entry name" value="DH_dom"/>
</dbReference>
<feature type="compositionally biased region" description="Low complexity" evidence="1">
    <location>
        <begin position="620"/>
        <end position="631"/>
    </location>
</feature>
<dbReference type="InterPro" id="IPR036034">
    <property type="entry name" value="PDZ_sf"/>
</dbReference>
<dbReference type="InterPro" id="IPR000008">
    <property type="entry name" value="C2_dom"/>
</dbReference>
<proteinExistence type="predicted"/>
<dbReference type="SUPFAM" id="SSF50156">
    <property type="entry name" value="PDZ domain-like"/>
    <property type="match status" value="1"/>
</dbReference>
<feature type="domain" description="C2" evidence="2">
    <location>
        <begin position="55"/>
        <end position="184"/>
    </location>
</feature>
<dbReference type="PROSITE" id="PS50106">
    <property type="entry name" value="PDZ"/>
    <property type="match status" value="1"/>
</dbReference>
<evidence type="ECO:0000259" key="2">
    <source>
        <dbReference type="PROSITE" id="PS50004"/>
    </source>
</evidence>
<dbReference type="InterPro" id="IPR035892">
    <property type="entry name" value="C2_domain_sf"/>
</dbReference>
<name>A0AAD9JCH6_9ANNE</name>
<dbReference type="PROSITE" id="PS50004">
    <property type="entry name" value="C2"/>
    <property type="match status" value="1"/>
</dbReference>
<reference evidence="5" key="1">
    <citation type="journal article" date="2023" name="Mol. Biol. Evol.">
        <title>Third-Generation Sequencing Reveals the Adaptive Role of the Epigenome in Three Deep-Sea Polychaetes.</title>
        <authorList>
            <person name="Perez M."/>
            <person name="Aroh O."/>
            <person name="Sun Y."/>
            <person name="Lan Y."/>
            <person name="Juniper S.K."/>
            <person name="Young C.R."/>
            <person name="Angers B."/>
            <person name="Qian P.Y."/>
        </authorList>
    </citation>
    <scope>NUCLEOTIDE SEQUENCE</scope>
    <source>
        <strain evidence="5">P08H-3</strain>
    </source>
</reference>
<evidence type="ECO:0000256" key="1">
    <source>
        <dbReference type="SAM" id="MobiDB-lite"/>
    </source>
</evidence>
<dbReference type="Gene3D" id="2.30.42.10">
    <property type="match status" value="1"/>
</dbReference>
<organism evidence="5 6">
    <name type="scientific">Paralvinella palmiformis</name>
    <dbReference type="NCBI Taxonomy" id="53620"/>
    <lineage>
        <taxon>Eukaryota</taxon>
        <taxon>Metazoa</taxon>
        <taxon>Spiralia</taxon>
        <taxon>Lophotrochozoa</taxon>
        <taxon>Annelida</taxon>
        <taxon>Polychaeta</taxon>
        <taxon>Sedentaria</taxon>
        <taxon>Canalipalpata</taxon>
        <taxon>Terebellida</taxon>
        <taxon>Terebelliformia</taxon>
        <taxon>Alvinellidae</taxon>
        <taxon>Paralvinella</taxon>
    </lineage>
</organism>
<accession>A0AAD9JCH6</accession>
<feature type="region of interest" description="Disordered" evidence="1">
    <location>
        <begin position="564"/>
        <end position="585"/>
    </location>
</feature>
<dbReference type="PANTHER" id="PTHR46848">
    <property type="entry name" value="REGULATOR OF G-PROTEIN SIGNALING 3"/>
    <property type="match status" value="1"/>
</dbReference>
<feature type="region of interest" description="Disordered" evidence="1">
    <location>
        <begin position="617"/>
        <end position="657"/>
    </location>
</feature>
<dbReference type="Gene3D" id="1.20.900.10">
    <property type="entry name" value="Dbl homology (DH) domain"/>
    <property type="match status" value="1"/>
</dbReference>